<proteinExistence type="predicted"/>
<evidence type="ECO:0000313" key="2">
    <source>
        <dbReference type="EMBL" id="EXU96623.1"/>
    </source>
</evidence>
<feature type="region of interest" description="Disordered" evidence="1">
    <location>
        <begin position="1"/>
        <end position="29"/>
    </location>
</feature>
<dbReference type="HOGENOM" id="CLU_1787273_0_0_1"/>
<name>A0A014PKW4_9HYPO</name>
<feature type="compositionally biased region" description="Polar residues" evidence="1">
    <location>
        <begin position="18"/>
        <end position="27"/>
    </location>
</feature>
<dbReference type="EMBL" id="JELW01000047">
    <property type="protein sequence ID" value="EXU96623.1"/>
    <property type="molecule type" value="Genomic_DNA"/>
</dbReference>
<dbReference type="AlphaFoldDB" id="A0A014PKW4"/>
<evidence type="ECO:0000256" key="1">
    <source>
        <dbReference type="SAM" id="MobiDB-lite"/>
    </source>
</evidence>
<feature type="compositionally biased region" description="Gly residues" evidence="1">
    <location>
        <begin position="1"/>
        <end position="11"/>
    </location>
</feature>
<evidence type="ECO:0000313" key="3">
    <source>
        <dbReference type="Proteomes" id="UP000030151"/>
    </source>
</evidence>
<sequence length="145" mass="15256">MSPSQFGGGAGMWEEASRSGTRASSSLDGGRLQGVAEAMATMHGADGLPLNCSRPQPGAWVTDSECYFVRGADTAALASAGNNDGTWDQFNDRKCTVGAKGRRGGQEWGIGAEHQLNCLSGRHLELRVLNTFGPLTNTTLTPSLR</sequence>
<protein>
    <submittedName>
        <fullName evidence="2">Uncharacterized protein</fullName>
    </submittedName>
</protein>
<comment type="caution">
    <text evidence="2">The sequence shown here is derived from an EMBL/GenBank/DDBJ whole genome shotgun (WGS) entry which is preliminary data.</text>
</comment>
<gene>
    <name evidence="2" type="ORF">X797_010299</name>
</gene>
<organism evidence="2 3">
    <name type="scientific">Metarhizium robertsii</name>
    <dbReference type="NCBI Taxonomy" id="568076"/>
    <lineage>
        <taxon>Eukaryota</taxon>
        <taxon>Fungi</taxon>
        <taxon>Dikarya</taxon>
        <taxon>Ascomycota</taxon>
        <taxon>Pezizomycotina</taxon>
        <taxon>Sordariomycetes</taxon>
        <taxon>Hypocreomycetidae</taxon>
        <taxon>Hypocreales</taxon>
        <taxon>Clavicipitaceae</taxon>
        <taxon>Metarhizium</taxon>
    </lineage>
</organism>
<reference evidence="2 3" key="1">
    <citation type="submission" date="2014-02" db="EMBL/GenBank/DDBJ databases">
        <title>The genome sequence of the entomopathogenic fungus Metarhizium robertsii ARSEF 2575.</title>
        <authorList>
            <person name="Giuliano Garisto Donzelli B."/>
            <person name="Roe B.A."/>
            <person name="Macmil S.L."/>
            <person name="Krasnoff S.B."/>
            <person name="Gibson D.M."/>
        </authorList>
    </citation>
    <scope>NUCLEOTIDE SEQUENCE [LARGE SCALE GENOMIC DNA]</scope>
    <source>
        <strain evidence="2 3">ARSEF 2575</strain>
    </source>
</reference>
<accession>A0A014PKW4</accession>
<dbReference type="Proteomes" id="UP000030151">
    <property type="component" value="Unassembled WGS sequence"/>
</dbReference>